<proteinExistence type="predicted"/>
<reference evidence="1" key="2">
    <citation type="journal article" date="2015" name="Fish Shellfish Immunol.">
        <title>Early steps in the European eel (Anguilla anguilla)-Vibrio vulnificus interaction in the gills: Role of the RtxA13 toxin.</title>
        <authorList>
            <person name="Callol A."/>
            <person name="Pajuelo D."/>
            <person name="Ebbesson L."/>
            <person name="Teles M."/>
            <person name="MacKenzie S."/>
            <person name="Amaro C."/>
        </authorList>
    </citation>
    <scope>NUCLEOTIDE SEQUENCE</scope>
</reference>
<reference evidence="1" key="1">
    <citation type="submission" date="2014-11" db="EMBL/GenBank/DDBJ databases">
        <authorList>
            <person name="Amaro Gonzalez C."/>
        </authorList>
    </citation>
    <scope>NUCLEOTIDE SEQUENCE</scope>
</reference>
<sequence>MKALQLGNYTFCLSKYVLGLT</sequence>
<evidence type="ECO:0000313" key="1">
    <source>
        <dbReference type="EMBL" id="JAI07420.1"/>
    </source>
</evidence>
<protein>
    <submittedName>
        <fullName evidence="1">Uncharacterized protein</fullName>
    </submittedName>
</protein>
<dbReference type="EMBL" id="GBXM01001158">
    <property type="protein sequence ID" value="JAI07420.1"/>
    <property type="molecule type" value="Transcribed_RNA"/>
</dbReference>
<accession>A0A0E9XXP7</accession>
<organism evidence="1">
    <name type="scientific">Anguilla anguilla</name>
    <name type="common">European freshwater eel</name>
    <name type="synonym">Muraena anguilla</name>
    <dbReference type="NCBI Taxonomy" id="7936"/>
    <lineage>
        <taxon>Eukaryota</taxon>
        <taxon>Metazoa</taxon>
        <taxon>Chordata</taxon>
        <taxon>Craniata</taxon>
        <taxon>Vertebrata</taxon>
        <taxon>Euteleostomi</taxon>
        <taxon>Actinopterygii</taxon>
        <taxon>Neopterygii</taxon>
        <taxon>Teleostei</taxon>
        <taxon>Anguilliformes</taxon>
        <taxon>Anguillidae</taxon>
        <taxon>Anguilla</taxon>
    </lineage>
</organism>
<name>A0A0E9XXP7_ANGAN</name>
<dbReference type="AlphaFoldDB" id="A0A0E9XXP7"/>